<name>A8ZVZ6_DESOH</name>
<proteinExistence type="predicted"/>
<reference evidence="3 4" key="1">
    <citation type="submission" date="2007-10" db="EMBL/GenBank/DDBJ databases">
        <title>Complete sequence of Desulfococcus oleovorans Hxd3.</title>
        <authorList>
            <consortium name="US DOE Joint Genome Institute"/>
            <person name="Copeland A."/>
            <person name="Lucas S."/>
            <person name="Lapidus A."/>
            <person name="Barry K."/>
            <person name="Glavina del Rio T."/>
            <person name="Dalin E."/>
            <person name="Tice H."/>
            <person name="Pitluck S."/>
            <person name="Kiss H."/>
            <person name="Brettin T."/>
            <person name="Bruce D."/>
            <person name="Detter J.C."/>
            <person name="Han C."/>
            <person name="Schmutz J."/>
            <person name="Larimer F."/>
            <person name="Land M."/>
            <person name="Hauser L."/>
            <person name="Kyrpides N."/>
            <person name="Kim E."/>
            <person name="Wawrik B."/>
            <person name="Richardson P."/>
        </authorList>
    </citation>
    <scope>NUCLEOTIDE SEQUENCE [LARGE SCALE GENOMIC DNA]</scope>
    <source>
        <strain evidence="4">DSM 6200 / JCM 39069 / Hxd3</strain>
    </source>
</reference>
<dbReference type="InterPro" id="IPR010982">
    <property type="entry name" value="Lambda_DNA-bd_dom_sf"/>
</dbReference>
<dbReference type="STRING" id="96561.Dole_0895"/>
<protein>
    <submittedName>
        <fullName evidence="3">Transcriptional regulator, XRE family</fullName>
    </submittedName>
</protein>
<dbReference type="InterPro" id="IPR001387">
    <property type="entry name" value="Cro/C1-type_HTH"/>
</dbReference>
<dbReference type="AlphaFoldDB" id="A8ZVZ6"/>
<feature type="coiled-coil region" evidence="1">
    <location>
        <begin position="5"/>
        <end position="32"/>
    </location>
</feature>
<dbReference type="GO" id="GO:0003677">
    <property type="term" value="F:DNA binding"/>
    <property type="evidence" value="ECO:0007669"/>
    <property type="project" value="InterPro"/>
</dbReference>
<dbReference type="OrthoDB" id="5420607at2"/>
<dbReference type="SMART" id="SM00530">
    <property type="entry name" value="HTH_XRE"/>
    <property type="match status" value="1"/>
</dbReference>
<evidence type="ECO:0000313" key="3">
    <source>
        <dbReference type="EMBL" id="ABW66705.1"/>
    </source>
</evidence>
<dbReference type="Proteomes" id="UP000008561">
    <property type="component" value="Chromosome"/>
</dbReference>
<evidence type="ECO:0000313" key="4">
    <source>
        <dbReference type="Proteomes" id="UP000008561"/>
    </source>
</evidence>
<evidence type="ECO:0000256" key="1">
    <source>
        <dbReference type="SAM" id="Coils"/>
    </source>
</evidence>
<dbReference type="RefSeq" id="WP_012174323.1">
    <property type="nucleotide sequence ID" value="NC_009943.1"/>
</dbReference>
<feature type="domain" description="HTH cro/C1-type" evidence="2">
    <location>
        <begin position="19"/>
        <end position="50"/>
    </location>
</feature>
<accession>A8ZVZ6</accession>
<dbReference type="SUPFAM" id="SSF47413">
    <property type="entry name" value="lambda repressor-like DNA-binding domains"/>
    <property type="match status" value="1"/>
</dbReference>
<gene>
    <name evidence="3" type="ordered locus">Dole_0895</name>
</gene>
<dbReference type="HOGENOM" id="CLU_153788_1_0_7"/>
<dbReference type="KEGG" id="dol:Dole_0895"/>
<organism evidence="3 4">
    <name type="scientific">Desulfosudis oleivorans (strain DSM 6200 / JCM 39069 / Hxd3)</name>
    <name type="common">Desulfococcus oleovorans</name>
    <dbReference type="NCBI Taxonomy" id="96561"/>
    <lineage>
        <taxon>Bacteria</taxon>
        <taxon>Pseudomonadati</taxon>
        <taxon>Thermodesulfobacteriota</taxon>
        <taxon>Desulfobacteria</taxon>
        <taxon>Desulfobacterales</taxon>
        <taxon>Desulfosudaceae</taxon>
        <taxon>Desulfosudis</taxon>
    </lineage>
</organism>
<evidence type="ECO:0000259" key="2">
    <source>
        <dbReference type="PROSITE" id="PS50943"/>
    </source>
</evidence>
<sequence>MFNKNMEIESLLKRLGQRLKEARLARNESQALFAERLGLTRQSYSRMEKGSPQTLIGNWIAAGSILGRLDDWKDIFAENEDLFAKYEKKSGKRQRAGTRRNQRK</sequence>
<keyword evidence="4" id="KW-1185">Reference proteome</keyword>
<dbReference type="EMBL" id="CP000859">
    <property type="protein sequence ID" value="ABW66705.1"/>
    <property type="molecule type" value="Genomic_DNA"/>
</dbReference>
<dbReference type="Pfam" id="PF01381">
    <property type="entry name" value="HTH_3"/>
    <property type="match status" value="1"/>
</dbReference>
<keyword evidence="1" id="KW-0175">Coiled coil</keyword>
<dbReference type="eggNOG" id="COG1396">
    <property type="taxonomic scope" value="Bacteria"/>
</dbReference>
<dbReference type="PROSITE" id="PS50943">
    <property type="entry name" value="HTH_CROC1"/>
    <property type="match status" value="1"/>
</dbReference>
<dbReference type="CDD" id="cd00093">
    <property type="entry name" value="HTH_XRE"/>
    <property type="match status" value="1"/>
</dbReference>
<dbReference type="Gene3D" id="1.10.260.40">
    <property type="entry name" value="lambda repressor-like DNA-binding domains"/>
    <property type="match status" value="1"/>
</dbReference>